<reference evidence="1" key="1">
    <citation type="submission" date="2019-11" db="EMBL/GenBank/DDBJ databases">
        <title>Nori genome reveals adaptations in red seaweeds to the harsh intertidal environment.</title>
        <authorList>
            <person name="Wang D."/>
            <person name="Mao Y."/>
        </authorList>
    </citation>
    <scope>NUCLEOTIDE SEQUENCE</scope>
    <source>
        <tissue evidence="1">Gametophyte</tissue>
    </source>
</reference>
<comment type="caution">
    <text evidence="1">The sequence shown here is derived from an EMBL/GenBank/DDBJ whole genome shotgun (WGS) entry which is preliminary data.</text>
</comment>
<accession>A0ACC3CC07</accession>
<sequence>MMPGGGGGGGALLTGIGGGGGSGGGGGGGGGGMRPLAGGFGAPLGVEGGVGGDVVGADLPGGAGLPGLTGVLAGAGGGGGGGGGYGLGSQPGAGGGLPFGHPPDGGGGGLGSAMSMGSGGGGSGGGSGGPPQHTLGSYQSAMGPSPHLGALVGGGGGGGLPPGGLPPPPGGPPLGVGPPPGAPPRDGNPPPPPAGGGPESETATLTRLENHRAYTKRSRAKVNDRFKLLAQVLPRPPPTVNVRSKAEVLDYTIEVILRALARNRRLEVSLALTSGPLMDAFVAEGTAAARCITDVTEWLFHFMVEAFGFLAAETVLTRSAVHLADGCPPGVRAYLTAAPAGLPPGDVVAQAAASGTAQWVKVADESYTRAARGAVAAGVTGCVAMPLVVHGGVVAVLALADVAERSFADARFFCTLEDAAARAGEAAPPPAGGGGARPFEK</sequence>
<gene>
    <name evidence="1" type="ORF">I4F81_009992</name>
</gene>
<dbReference type="EMBL" id="CM020620">
    <property type="protein sequence ID" value="KAK1867485.1"/>
    <property type="molecule type" value="Genomic_DNA"/>
</dbReference>
<proteinExistence type="predicted"/>
<evidence type="ECO:0000313" key="2">
    <source>
        <dbReference type="Proteomes" id="UP000798662"/>
    </source>
</evidence>
<name>A0ACC3CC07_PYRYE</name>
<dbReference type="Proteomes" id="UP000798662">
    <property type="component" value="Chromosome 3"/>
</dbReference>
<organism evidence="1 2">
    <name type="scientific">Pyropia yezoensis</name>
    <name type="common">Susabi-nori</name>
    <name type="synonym">Porphyra yezoensis</name>
    <dbReference type="NCBI Taxonomy" id="2788"/>
    <lineage>
        <taxon>Eukaryota</taxon>
        <taxon>Rhodophyta</taxon>
        <taxon>Bangiophyceae</taxon>
        <taxon>Bangiales</taxon>
        <taxon>Bangiaceae</taxon>
        <taxon>Pyropia</taxon>
    </lineage>
</organism>
<keyword evidence="2" id="KW-1185">Reference proteome</keyword>
<protein>
    <submittedName>
        <fullName evidence="1">Uncharacterized protein</fullName>
    </submittedName>
</protein>
<evidence type="ECO:0000313" key="1">
    <source>
        <dbReference type="EMBL" id="KAK1867485.1"/>
    </source>
</evidence>